<keyword evidence="1" id="KW-0472">Membrane</keyword>
<dbReference type="STRING" id="1220583.GOACH_28_00460"/>
<dbReference type="eggNOG" id="COG0627">
    <property type="taxonomic scope" value="Bacteria"/>
</dbReference>
<dbReference type="Proteomes" id="UP000010988">
    <property type="component" value="Unassembled WGS sequence"/>
</dbReference>
<keyword evidence="2" id="KW-0808">Transferase</keyword>
<dbReference type="InterPro" id="IPR029058">
    <property type="entry name" value="AB_hydrolase_fold"/>
</dbReference>
<dbReference type="InterPro" id="IPR000801">
    <property type="entry name" value="Esterase-like"/>
</dbReference>
<keyword evidence="3" id="KW-1185">Reference proteome</keyword>
<dbReference type="AlphaFoldDB" id="L7KSL7"/>
<dbReference type="InterPro" id="IPR050583">
    <property type="entry name" value="Mycobacterial_A85_antigen"/>
</dbReference>
<evidence type="ECO:0000313" key="3">
    <source>
        <dbReference type="Proteomes" id="UP000010988"/>
    </source>
</evidence>
<dbReference type="PANTHER" id="PTHR48098">
    <property type="entry name" value="ENTEROCHELIN ESTERASE-RELATED"/>
    <property type="match status" value="1"/>
</dbReference>
<sequence length="349" mass="38292">MGVAVRSETVTPGSGRRGGLRLRSRLVAVTVALMTIAGLASVITGAGTADARVNGTPAGKSEWWVNGCGMPTNGAFGNKSMAPGMVKVRSWSKPGNNRTVILLDGMRAQYDFSGWEINTNVQELVNHGVNVVEPIGGPASFYTNWNAPSNFNGQQRRYMWECVIQDKLAPALRQKGFKGKGGKYAIMGISSGGNAALVLAAKRPDLYYAAGSLSGYDFLSAPGMHTMLRLAMLDVDPKPWNVDAMWGPPWDQRWYDNDPFMLINRMHHLKVFTGSGNGLFGRYNALPNVFDDLFKGSTLEVLALAQRKAFELAAFTQGINLMTYDANGTHAWGYWQDMVWNAYQRGFFR</sequence>
<keyword evidence="1" id="KW-0812">Transmembrane</keyword>
<dbReference type="GO" id="GO:0016747">
    <property type="term" value="F:acyltransferase activity, transferring groups other than amino-acyl groups"/>
    <property type="evidence" value="ECO:0007669"/>
    <property type="project" value="TreeGrafter"/>
</dbReference>
<name>L7KSL7_9ACTN</name>
<dbReference type="EMBL" id="BANR01000028">
    <property type="protein sequence ID" value="GAC50713.1"/>
    <property type="molecule type" value="Genomic_DNA"/>
</dbReference>
<feature type="transmembrane region" description="Helical" evidence="1">
    <location>
        <begin position="26"/>
        <end position="47"/>
    </location>
</feature>
<dbReference type="SUPFAM" id="SSF53474">
    <property type="entry name" value="alpha/beta-Hydrolases"/>
    <property type="match status" value="1"/>
</dbReference>
<dbReference type="Gene3D" id="3.40.50.1820">
    <property type="entry name" value="alpha/beta hydrolase"/>
    <property type="match status" value="1"/>
</dbReference>
<keyword evidence="1" id="KW-1133">Transmembrane helix</keyword>
<protein>
    <submittedName>
        <fullName evidence="2">Putative mycolyltransferase</fullName>
    </submittedName>
</protein>
<comment type="caution">
    <text evidence="2">The sequence shown here is derived from an EMBL/GenBank/DDBJ whole genome shotgun (WGS) entry which is preliminary data.</text>
</comment>
<dbReference type="PANTHER" id="PTHR48098:SF1">
    <property type="entry name" value="DIACYLGLYCEROL ACYLTRANSFERASE_MYCOLYLTRANSFERASE AG85A"/>
    <property type="match status" value="1"/>
</dbReference>
<dbReference type="Pfam" id="PF00756">
    <property type="entry name" value="Esterase"/>
    <property type="match status" value="1"/>
</dbReference>
<evidence type="ECO:0000256" key="1">
    <source>
        <dbReference type="SAM" id="Phobius"/>
    </source>
</evidence>
<gene>
    <name evidence="2" type="ORF">GOACH_28_00460</name>
</gene>
<reference evidence="2 3" key="1">
    <citation type="submission" date="2012-12" db="EMBL/GenBank/DDBJ databases">
        <title>Whole genome shotgun sequence of Gordonia aichiensis NBRC 108223.</title>
        <authorList>
            <person name="Isaki-Nakamura S."/>
            <person name="Hosoyama A."/>
            <person name="Tsuchikane K."/>
            <person name="Ando Y."/>
            <person name="Baba S."/>
            <person name="Ohji S."/>
            <person name="Hamada M."/>
            <person name="Tamura T."/>
            <person name="Yamazoe A."/>
            <person name="Yamazaki S."/>
            <person name="Fujita N."/>
        </authorList>
    </citation>
    <scope>NUCLEOTIDE SEQUENCE [LARGE SCALE GENOMIC DNA]</scope>
    <source>
        <strain evidence="2 3">NBRC 108223</strain>
    </source>
</reference>
<accession>L7KSL7</accession>
<proteinExistence type="predicted"/>
<organism evidence="2 3">
    <name type="scientific">Gordonia aichiensis NBRC 108223</name>
    <dbReference type="NCBI Taxonomy" id="1220583"/>
    <lineage>
        <taxon>Bacteria</taxon>
        <taxon>Bacillati</taxon>
        <taxon>Actinomycetota</taxon>
        <taxon>Actinomycetes</taxon>
        <taxon>Mycobacteriales</taxon>
        <taxon>Gordoniaceae</taxon>
        <taxon>Gordonia</taxon>
    </lineage>
</organism>
<evidence type="ECO:0000313" key="2">
    <source>
        <dbReference type="EMBL" id="GAC50713.1"/>
    </source>
</evidence>